<keyword evidence="5 8" id="KW-0804">Transcription</keyword>
<keyword evidence="4 8" id="KW-0805">Transcription regulation</keyword>
<feature type="region of interest" description="Disordered" evidence="9">
    <location>
        <begin position="49"/>
        <end position="79"/>
    </location>
</feature>
<comment type="subcellular location">
    <subcellularLocation>
        <location evidence="1 8">Nucleus</location>
    </subcellularLocation>
</comment>
<gene>
    <name evidence="8" type="primary">MED17</name>
    <name evidence="10" type="ORF">KHLLAP_LOCUS4945</name>
</gene>
<feature type="region of interest" description="Disordered" evidence="9">
    <location>
        <begin position="1"/>
        <end position="22"/>
    </location>
</feature>
<keyword evidence="6 8" id="KW-0539">Nucleus</keyword>
<evidence type="ECO:0000256" key="6">
    <source>
        <dbReference type="ARBA" id="ARBA00023242"/>
    </source>
</evidence>
<evidence type="ECO:0000256" key="7">
    <source>
        <dbReference type="ARBA" id="ARBA00032014"/>
    </source>
</evidence>
<protein>
    <recommendedName>
        <fullName evidence="3 8">Mediator of RNA polymerase II transcription subunit 17</fullName>
    </recommendedName>
    <alternativeName>
        <fullName evidence="7 8">Mediator complex subunit 17</fullName>
    </alternativeName>
</protein>
<sequence>MASISASPFSLRPWPTGDKKPKNLSEFISRVNAERNGFRNVTEAKLREEIAAQEEGRMDVDAAEGSTDDEEDPETDKSKGVIAARDEFLRNLEFAHQSALLGLDFISLLLSKETPVQTAMTLSPALRDLVGIGTLGASKLGESNVTEAKVQDDLAVATGWRVMDTNNMVDSVLAAAERLEKEIELETKYWADVLSVSEDGWPVCPLPREPQTLGVRFGFAESAPEFRNNSIAPLIRKDDGTVHLGIGKLGAGSQRVRITVKKDGKIVDQSPLPQQTSDDAPLKDRVLEARNTIYHQELWYELNREARTLLSSDVYYDGSSITWKQNSQTDMIFTLEELAEKDERHTNFNLATCSCIASSCFMQYLLFQGHRQSYFKRTSITSQPPNPVAAIQPYSIIRALIARFRYFDDSAILENFLDELVLVLRRAGISTASYTSTILYLGPDSSQTANGRHNARMEVEGINRVVARLATLYTLTTTPEARIWTHSRAQVVPWIGVTYGMTVSDPFTDPQVAKQWEIPYNGASSEQDQPQNPLSDSYPPARDVYPGSSNAVYYHQQATVRGLAQKMAEVAGKNLGRDDIDWNDTIRGICITNGRGREVTISISSVDKKLELVLDGQWPSGTGRATRRWTWGAHGDDAGESLEAVVVKVLGGNV</sequence>
<reference evidence="10" key="1">
    <citation type="submission" date="2023-10" db="EMBL/GenBank/DDBJ databases">
        <authorList>
            <person name="Hackl T."/>
        </authorList>
    </citation>
    <scope>NUCLEOTIDE SEQUENCE</scope>
</reference>
<feature type="compositionally biased region" description="Polar residues" evidence="9">
    <location>
        <begin position="522"/>
        <end position="535"/>
    </location>
</feature>
<dbReference type="GO" id="GO:0006357">
    <property type="term" value="P:regulation of transcription by RNA polymerase II"/>
    <property type="evidence" value="ECO:0007669"/>
    <property type="project" value="InterPro"/>
</dbReference>
<evidence type="ECO:0000313" key="11">
    <source>
        <dbReference type="Proteomes" id="UP001295740"/>
    </source>
</evidence>
<evidence type="ECO:0000256" key="9">
    <source>
        <dbReference type="SAM" id="MobiDB-lite"/>
    </source>
</evidence>
<evidence type="ECO:0000256" key="4">
    <source>
        <dbReference type="ARBA" id="ARBA00023015"/>
    </source>
</evidence>
<dbReference type="InterPro" id="IPR019313">
    <property type="entry name" value="Mediator_Med17"/>
</dbReference>
<name>A0AAI8VB87_9PEZI</name>
<keyword evidence="8" id="KW-0010">Activator</keyword>
<feature type="compositionally biased region" description="Basic and acidic residues" evidence="9">
    <location>
        <begin position="49"/>
        <end position="60"/>
    </location>
</feature>
<dbReference type="GO" id="GO:0016592">
    <property type="term" value="C:mediator complex"/>
    <property type="evidence" value="ECO:0007669"/>
    <property type="project" value="InterPro"/>
</dbReference>
<dbReference type="Gene3D" id="6.10.250.2620">
    <property type="match status" value="1"/>
</dbReference>
<evidence type="ECO:0000256" key="5">
    <source>
        <dbReference type="ARBA" id="ARBA00023163"/>
    </source>
</evidence>
<dbReference type="AlphaFoldDB" id="A0AAI8VB87"/>
<evidence type="ECO:0000313" key="10">
    <source>
        <dbReference type="EMBL" id="CAJ2504477.1"/>
    </source>
</evidence>
<dbReference type="PANTHER" id="PTHR13114:SF7">
    <property type="entry name" value="MEDIATOR OF RNA POLYMERASE II TRANSCRIPTION SUBUNIT 17"/>
    <property type="match status" value="1"/>
</dbReference>
<evidence type="ECO:0000256" key="8">
    <source>
        <dbReference type="RuleBase" id="RU364140"/>
    </source>
</evidence>
<organism evidence="10 11">
    <name type="scientific">Anthostomella pinea</name>
    <dbReference type="NCBI Taxonomy" id="933095"/>
    <lineage>
        <taxon>Eukaryota</taxon>
        <taxon>Fungi</taxon>
        <taxon>Dikarya</taxon>
        <taxon>Ascomycota</taxon>
        <taxon>Pezizomycotina</taxon>
        <taxon>Sordariomycetes</taxon>
        <taxon>Xylariomycetidae</taxon>
        <taxon>Xylariales</taxon>
        <taxon>Xylariaceae</taxon>
        <taxon>Anthostomella</taxon>
    </lineage>
</organism>
<dbReference type="Proteomes" id="UP001295740">
    <property type="component" value="Unassembled WGS sequence"/>
</dbReference>
<dbReference type="PANTHER" id="PTHR13114">
    <property type="entry name" value="MEDIATOR OF RNA POLYMERASE II TRANSCRIPTION SUBUNIT 17"/>
    <property type="match status" value="1"/>
</dbReference>
<dbReference type="GO" id="GO:0003712">
    <property type="term" value="F:transcription coregulator activity"/>
    <property type="evidence" value="ECO:0007669"/>
    <property type="project" value="InterPro"/>
</dbReference>
<accession>A0AAI8VB87</accession>
<comment type="caution">
    <text evidence="10">The sequence shown here is derived from an EMBL/GenBank/DDBJ whole genome shotgun (WGS) entry which is preliminary data.</text>
</comment>
<dbReference type="GO" id="GO:0070847">
    <property type="term" value="C:core mediator complex"/>
    <property type="evidence" value="ECO:0007669"/>
    <property type="project" value="TreeGrafter"/>
</dbReference>
<proteinExistence type="inferred from homology"/>
<evidence type="ECO:0000256" key="1">
    <source>
        <dbReference type="ARBA" id="ARBA00004123"/>
    </source>
</evidence>
<feature type="region of interest" description="Disordered" evidence="9">
    <location>
        <begin position="522"/>
        <end position="542"/>
    </location>
</feature>
<dbReference type="EMBL" id="CAUWAG010000006">
    <property type="protein sequence ID" value="CAJ2504477.1"/>
    <property type="molecule type" value="Genomic_DNA"/>
</dbReference>
<evidence type="ECO:0000256" key="2">
    <source>
        <dbReference type="ARBA" id="ARBA00005635"/>
    </source>
</evidence>
<comment type="function">
    <text evidence="8">Component of the Mediator complex, a coactivator involved in the regulated transcription of nearly all RNA polymerase II-dependent genes. Mediator functions as a bridge to convey information from gene-specific regulatory proteins to the basal RNA polymerase II transcription machinery. Mediator is recruited to promoters by direct interactions with regulatory proteins and serves as a scaffold for the assembly of a functional preinitiation complex with RNA polymerase II and the general transcription factors.</text>
</comment>
<dbReference type="Pfam" id="PF10156">
    <property type="entry name" value="Med17"/>
    <property type="match status" value="1"/>
</dbReference>
<keyword evidence="11" id="KW-1185">Reference proteome</keyword>
<comment type="subunit">
    <text evidence="8">Component of the Mediator complex.</text>
</comment>
<evidence type="ECO:0000256" key="3">
    <source>
        <dbReference type="ARBA" id="ARBA00019610"/>
    </source>
</evidence>
<comment type="similarity">
    <text evidence="2 8">Belongs to the Mediator complex subunit 17 family.</text>
</comment>